<dbReference type="STRING" id="1855912.LuPra_03899"/>
<evidence type="ECO:0000313" key="3">
    <source>
        <dbReference type="Proteomes" id="UP000076079"/>
    </source>
</evidence>
<protein>
    <recommendedName>
        <fullName evidence="1">DUF5615 domain-containing protein</fullName>
    </recommendedName>
</protein>
<name>A0A143PRB6_LUTPR</name>
<dbReference type="AlphaFoldDB" id="A0A143PRB6"/>
<dbReference type="KEGG" id="abac:LuPra_03899"/>
<sequence length="118" mass="12583">MRVLLDENLPHDLARVIPGHAVSTVQGLGWAGTKNGALLKRAGGECDVFVTMDGNIEHQQDLVNLPFGVVVIGAASNRMADLQPVIPDLLQAIGGVGLGEVRRVGIPPKGRERFRTAR</sequence>
<dbReference type="EMBL" id="CP015136">
    <property type="protein sequence ID" value="AMY10660.1"/>
    <property type="molecule type" value="Genomic_DNA"/>
</dbReference>
<dbReference type="InterPro" id="IPR041049">
    <property type="entry name" value="DUF5615"/>
</dbReference>
<dbReference type="Pfam" id="PF18480">
    <property type="entry name" value="DUF5615"/>
    <property type="match status" value="1"/>
</dbReference>
<dbReference type="RefSeq" id="WP_110172274.1">
    <property type="nucleotide sequence ID" value="NZ_CP015136.1"/>
</dbReference>
<reference evidence="2 3" key="1">
    <citation type="journal article" date="2016" name="Genome Announc.">
        <title>First Complete Genome Sequence of a Subdivision 6 Acidobacterium Strain.</title>
        <authorList>
            <person name="Huang S."/>
            <person name="Vieira S."/>
            <person name="Bunk B."/>
            <person name="Riedel T."/>
            <person name="Sproer C."/>
            <person name="Overmann J."/>
        </authorList>
    </citation>
    <scope>NUCLEOTIDE SEQUENCE [LARGE SCALE GENOMIC DNA]</scope>
    <source>
        <strain evidence="3">DSM 100886 HEG_-6_39</strain>
    </source>
</reference>
<evidence type="ECO:0000313" key="2">
    <source>
        <dbReference type="EMBL" id="AMY10660.1"/>
    </source>
</evidence>
<organism evidence="2 3">
    <name type="scientific">Luteitalea pratensis</name>
    <dbReference type="NCBI Taxonomy" id="1855912"/>
    <lineage>
        <taxon>Bacteria</taxon>
        <taxon>Pseudomonadati</taxon>
        <taxon>Acidobacteriota</taxon>
        <taxon>Vicinamibacteria</taxon>
        <taxon>Vicinamibacterales</taxon>
        <taxon>Vicinamibacteraceae</taxon>
        <taxon>Luteitalea</taxon>
    </lineage>
</organism>
<reference evidence="3" key="2">
    <citation type="submission" date="2016-04" db="EMBL/GenBank/DDBJ databases">
        <title>First Complete Genome Sequence of a Subdivision 6 Acidobacterium.</title>
        <authorList>
            <person name="Huang S."/>
            <person name="Vieira S."/>
            <person name="Bunk B."/>
            <person name="Riedel T."/>
            <person name="Sproeer C."/>
            <person name="Overmann J."/>
        </authorList>
    </citation>
    <scope>NUCLEOTIDE SEQUENCE [LARGE SCALE GENOMIC DNA]</scope>
    <source>
        <strain evidence="3">DSM 100886 HEG_-6_39</strain>
    </source>
</reference>
<accession>A0A143PRB6</accession>
<keyword evidence="3" id="KW-1185">Reference proteome</keyword>
<dbReference type="Proteomes" id="UP000076079">
    <property type="component" value="Chromosome"/>
</dbReference>
<feature type="domain" description="DUF5615" evidence="1">
    <location>
        <begin position="1"/>
        <end position="93"/>
    </location>
</feature>
<proteinExistence type="predicted"/>
<evidence type="ECO:0000259" key="1">
    <source>
        <dbReference type="Pfam" id="PF18480"/>
    </source>
</evidence>
<dbReference type="OrthoDB" id="8085537at2"/>
<gene>
    <name evidence="2" type="ORF">LuPra_03899</name>
</gene>